<dbReference type="EMBL" id="DS268512">
    <property type="protein sequence ID" value="EFO84128.1"/>
    <property type="molecule type" value="Genomic_DNA"/>
</dbReference>
<evidence type="ECO:0000256" key="6">
    <source>
        <dbReference type="ARBA" id="ARBA00023242"/>
    </source>
</evidence>
<dbReference type="InParanoid" id="E3N2A6"/>
<feature type="region of interest" description="Disordered" evidence="7">
    <location>
        <begin position="314"/>
        <end position="333"/>
    </location>
</feature>
<dbReference type="SUPFAM" id="SSF47413">
    <property type="entry name" value="lambda repressor-like DNA-binding domains"/>
    <property type="match status" value="3"/>
</dbReference>
<dbReference type="InterPro" id="IPR003350">
    <property type="entry name" value="CUT_dom"/>
</dbReference>
<dbReference type="PANTHER" id="PTHR14057">
    <property type="entry name" value="TRANSCRIPTION FACTOR ONECUT"/>
    <property type="match status" value="1"/>
</dbReference>
<feature type="domain" description="CUT" evidence="8">
    <location>
        <begin position="145"/>
        <end position="231"/>
    </location>
</feature>
<evidence type="ECO:0000256" key="3">
    <source>
        <dbReference type="ARBA" id="ARBA00023125"/>
    </source>
</evidence>
<dbReference type="GO" id="GO:0005634">
    <property type="term" value="C:nucleus"/>
    <property type="evidence" value="ECO:0007669"/>
    <property type="project" value="UniProtKB-SubCell"/>
</dbReference>
<dbReference type="STRING" id="31234.E3N2A6"/>
<evidence type="ECO:0000256" key="5">
    <source>
        <dbReference type="ARBA" id="ARBA00023163"/>
    </source>
</evidence>
<feature type="compositionally biased region" description="Polar residues" evidence="7">
    <location>
        <begin position="321"/>
        <end position="333"/>
    </location>
</feature>
<dbReference type="OMA" id="VAYMSTK"/>
<feature type="domain" description="CUT" evidence="8">
    <location>
        <begin position="478"/>
        <end position="564"/>
    </location>
</feature>
<dbReference type="PROSITE" id="PS51042">
    <property type="entry name" value="CUT"/>
    <property type="match status" value="3"/>
</dbReference>
<keyword evidence="5" id="KW-0804">Transcription</keyword>
<keyword evidence="2" id="KW-0805">Transcription regulation</keyword>
<dbReference type="SMART" id="SM01109">
    <property type="entry name" value="CUT"/>
    <property type="match status" value="3"/>
</dbReference>
<dbReference type="InterPro" id="IPR051649">
    <property type="entry name" value="CUT_Homeobox"/>
</dbReference>
<reference evidence="9" key="1">
    <citation type="submission" date="2007-07" db="EMBL/GenBank/DDBJ databases">
        <title>PCAP assembly of the Caenorhabditis remanei genome.</title>
        <authorList>
            <consortium name="The Caenorhabditis remanei Sequencing Consortium"/>
            <person name="Wilson R.K."/>
        </authorList>
    </citation>
    <scope>NUCLEOTIDE SEQUENCE [LARGE SCALE GENOMIC DNA]</scope>
    <source>
        <strain evidence="9">PB4641</strain>
    </source>
</reference>
<gene>
    <name evidence="9" type="ORF">CRE_16954</name>
</gene>
<evidence type="ECO:0000256" key="1">
    <source>
        <dbReference type="ARBA" id="ARBA00004123"/>
    </source>
</evidence>
<dbReference type="Proteomes" id="UP000008281">
    <property type="component" value="Unassembled WGS sequence"/>
</dbReference>
<keyword evidence="4" id="KW-0371">Homeobox</keyword>
<evidence type="ECO:0000256" key="2">
    <source>
        <dbReference type="ARBA" id="ARBA00023015"/>
    </source>
</evidence>
<name>E3N2A6_CAERE</name>
<protein>
    <recommendedName>
        <fullName evidence="8">CUT domain-containing protein</fullName>
    </recommendedName>
</protein>
<dbReference type="GO" id="GO:0000978">
    <property type="term" value="F:RNA polymerase II cis-regulatory region sequence-specific DNA binding"/>
    <property type="evidence" value="ECO:0007669"/>
    <property type="project" value="TreeGrafter"/>
</dbReference>
<evidence type="ECO:0000313" key="10">
    <source>
        <dbReference type="Proteomes" id="UP000008281"/>
    </source>
</evidence>
<organism evidence="10">
    <name type="scientific">Caenorhabditis remanei</name>
    <name type="common">Caenorhabditis vulgaris</name>
    <dbReference type="NCBI Taxonomy" id="31234"/>
    <lineage>
        <taxon>Eukaryota</taxon>
        <taxon>Metazoa</taxon>
        <taxon>Ecdysozoa</taxon>
        <taxon>Nematoda</taxon>
        <taxon>Chromadorea</taxon>
        <taxon>Rhabditida</taxon>
        <taxon>Rhabditina</taxon>
        <taxon>Rhabditomorpha</taxon>
        <taxon>Rhabditoidea</taxon>
        <taxon>Rhabditidae</taxon>
        <taxon>Peloderinae</taxon>
        <taxon>Caenorhabditis</taxon>
    </lineage>
</organism>
<dbReference type="GO" id="GO:0000981">
    <property type="term" value="F:DNA-binding transcription factor activity, RNA polymerase II-specific"/>
    <property type="evidence" value="ECO:0007669"/>
    <property type="project" value="TreeGrafter"/>
</dbReference>
<dbReference type="HOGENOM" id="CLU_032170_0_0_1"/>
<comment type="subcellular location">
    <subcellularLocation>
        <location evidence="1">Nucleus</location>
    </subcellularLocation>
</comment>
<accession>E3N2A6</accession>
<sequence>MISYKKFDDQQPADYTLTELTTVQYPFFTHGIHPMRQESITCSERKMLIEEKKFETRRQMKYGSGHHPNSKTLLNVSNTYETEINRFQRIVDYESEKWAENMNQGIIKEPKVSTSDQYLRKPSLPLLNASSTSPLTVEQAIRLLTQPIPSQINVNTTEIVKEIKEWLGSSSYTNKFFASNILNIKEKNLTNIFAQKRDFNSLRNTKETFIKMYNWLEMSEDIRTEMLKMDLYEYESPLQDENDKSLGFLMIRMYNTLIFSEHPKKIIRQDPAIMTAERIDELMNQPVAYMSTKKVTSDIKEWLARTRTTRKWFAESKESTSRQNLRQPSQSSMDSFTSLPLCIASSPSSMTVEQAIRLLTQPIPSQINVNTSEIVKEIKEWLGSSSYTNKYFASNILNIKGNHLTNIFAQPRDFNSLRNTKETFVKMYNWLEMSEDVRTEMLKMNLYEYESPLQDENETPKKIIRQNPATMTAERISELMNQPVAYMSTKKVTSDIKMWMAKTRTTRKWFATNIMGRAKRTLVINLNYPKEWNELTRGKEIYVRLYNWMRMSEEERQDIMRFYGAENVEEQESEVEESKSLDDILKELRRQFSECNKQ</sequence>
<evidence type="ECO:0000256" key="4">
    <source>
        <dbReference type="ARBA" id="ARBA00023155"/>
    </source>
</evidence>
<dbReference type="InterPro" id="IPR010982">
    <property type="entry name" value="Lambda_DNA-bd_dom_sf"/>
</dbReference>
<dbReference type="Pfam" id="PF02376">
    <property type="entry name" value="CUT"/>
    <property type="match status" value="3"/>
</dbReference>
<keyword evidence="6" id="KW-0539">Nucleus</keyword>
<keyword evidence="3" id="KW-0238">DNA-binding</keyword>
<evidence type="ECO:0000256" key="7">
    <source>
        <dbReference type="SAM" id="MobiDB-lite"/>
    </source>
</evidence>
<dbReference type="Gene3D" id="1.10.260.40">
    <property type="entry name" value="lambda repressor-like DNA-binding domains"/>
    <property type="match status" value="3"/>
</dbReference>
<feature type="domain" description="CUT" evidence="8">
    <location>
        <begin position="360"/>
        <end position="446"/>
    </location>
</feature>
<proteinExistence type="predicted"/>
<evidence type="ECO:0000259" key="8">
    <source>
        <dbReference type="PROSITE" id="PS51042"/>
    </source>
</evidence>
<keyword evidence="10" id="KW-1185">Reference proteome</keyword>
<dbReference type="AlphaFoldDB" id="E3N2A6"/>
<dbReference type="PANTHER" id="PTHR14057:SF32">
    <property type="entry name" value="HOMEOBOX PROTEIN CEH-21-RELATED"/>
    <property type="match status" value="1"/>
</dbReference>
<evidence type="ECO:0000313" key="9">
    <source>
        <dbReference type="EMBL" id="EFO84128.1"/>
    </source>
</evidence>